<sequence>MNDNTTQTGPETKSSGRLAGRIAVITGASRGIGAAVAKRFGAEGAHLILVAKTVGGLEEIDDEIRAAGGAPSTLVPLDLRNFDAIDHMGASLYERFGRLDILVGNAGLLGTLSPVGHIDPKVWSETLDINLTANYRLLRSFDPLLKLSDAGRAIFVTSGAATKASAYWAIYSASKAALDVLVKTYAAENQKTNICANLLSPGPIRTTMRAKAFPGEDPNTLRAPEEITDLFVELASADCQRNGEIVRVPQ</sequence>
<dbReference type="InterPro" id="IPR020904">
    <property type="entry name" value="Sc_DH/Rdtase_CS"/>
</dbReference>
<dbReference type="InterPro" id="IPR036291">
    <property type="entry name" value="NAD(P)-bd_dom_sf"/>
</dbReference>
<dbReference type="OrthoDB" id="9790785at2"/>
<evidence type="ECO:0000256" key="1">
    <source>
        <dbReference type="ARBA" id="ARBA00006484"/>
    </source>
</evidence>
<reference evidence="4 5" key="1">
    <citation type="submission" date="2019-06" db="EMBL/GenBank/DDBJ databases">
        <title>Whole genome sequence for Rhodospirillaceae sp. R148.</title>
        <authorList>
            <person name="Wang G."/>
        </authorList>
    </citation>
    <scope>NUCLEOTIDE SEQUENCE [LARGE SCALE GENOMIC DNA]</scope>
    <source>
        <strain evidence="4 5">R148</strain>
    </source>
</reference>
<dbReference type="AlphaFoldDB" id="A0A545TU06"/>
<protein>
    <submittedName>
        <fullName evidence="4">SDR family NAD(P)-dependent oxidoreductase</fullName>
    </submittedName>
</protein>
<dbReference type="PRINTS" id="PR00080">
    <property type="entry name" value="SDRFAMILY"/>
</dbReference>
<comment type="caution">
    <text evidence="4">The sequence shown here is derived from an EMBL/GenBank/DDBJ whole genome shotgun (WGS) entry which is preliminary data.</text>
</comment>
<dbReference type="Pfam" id="PF00106">
    <property type="entry name" value="adh_short"/>
    <property type="match status" value="1"/>
</dbReference>
<proteinExistence type="inferred from homology"/>
<comment type="similarity">
    <text evidence="1 3">Belongs to the short-chain dehydrogenases/reductases (SDR) family.</text>
</comment>
<dbReference type="Proteomes" id="UP000315252">
    <property type="component" value="Unassembled WGS sequence"/>
</dbReference>
<evidence type="ECO:0000256" key="2">
    <source>
        <dbReference type="ARBA" id="ARBA00023002"/>
    </source>
</evidence>
<dbReference type="InterPro" id="IPR002347">
    <property type="entry name" value="SDR_fam"/>
</dbReference>
<dbReference type="GO" id="GO:0016491">
    <property type="term" value="F:oxidoreductase activity"/>
    <property type="evidence" value="ECO:0007669"/>
    <property type="project" value="UniProtKB-KW"/>
</dbReference>
<dbReference type="Gene3D" id="3.40.50.720">
    <property type="entry name" value="NAD(P)-binding Rossmann-like Domain"/>
    <property type="match status" value="1"/>
</dbReference>
<dbReference type="PRINTS" id="PR00081">
    <property type="entry name" value="GDHRDH"/>
</dbReference>
<dbReference type="CDD" id="cd05233">
    <property type="entry name" value="SDR_c"/>
    <property type="match status" value="1"/>
</dbReference>
<organism evidence="4 5">
    <name type="scientific">Denitrobaculum tricleocarpae</name>
    <dbReference type="NCBI Taxonomy" id="2591009"/>
    <lineage>
        <taxon>Bacteria</taxon>
        <taxon>Pseudomonadati</taxon>
        <taxon>Pseudomonadota</taxon>
        <taxon>Alphaproteobacteria</taxon>
        <taxon>Rhodospirillales</taxon>
        <taxon>Rhodospirillaceae</taxon>
        <taxon>Denitrobaculum</taxon>
    </lineage>
</organism>
<dbReference type="PANTHER" id="PTHR44196">
    <property type="entry name" value="DEHYDROGENASE/REDUCTASE SDR FAMILY MEMBER 7B"/>
    <property type="match status" value="1"/>
</dbReference>
<evidence type="ECO:0000313" key="5">
    <source>
        <dbReference type="Proteomes" id="UP000315252"/>
    </source>
</evidence>
<name>A0A545TU06_9PROT</name>
<gene>
    <name evidence="4" type="ORF">FKG95_11090</name>
</gene>
<keyword evidence="5" id="KW-1185">Reference proteome</keyword>
<dbReference type="PROSITE" id="PS00061">
    <property type="entry name" value="ADH_SHORT"/>
    <property type="match status" value="1"/>
</dbReference>
<evidence type="ECO:0000256" key="3">
    <source>
        <dbReference type="RuleBase" id="RU000363"/>
    </source>
</evidence>
<dbReference type="PANTHER" id="PTHR44196:SF4">
    <property type="entry name" value="SHORT CHAIN DEHYDROGENASE"/>
    <property type="match status" value="1"/>
</dbReference>
<dbReference type="GO" id="GO:0016020">
    <property type="term" value="C:membrane"/>
    <property type="evidence" value="ECO:0007669"/>
    <property type="project" value="TreeGrafter"/>
</dbReference>
<dbReference type="SUPFAM" id="SSF51735">
    <property type="entry name" value="NAD(P)-binding Rossmann-fold domains"/>
    <property type="match status" value="1"/>
</dbReference>
<evidence type="ECO:0000313" key="4">
    <source>
        <dbReference type="EMBL" id="TQV80694.1"/>
    </source>
</evidence>
<keyword evidence="2" id="KW-0560">Oxidoreductase</keyword>
<dbReference type="EMBL" id="VHSH01000003">
    <property type="protein sequence ID" value="TQV80694.1"/>
    <property type="molecule type" value="Genomic_DNA"/>
</dbReference>
<dbReference type="RefSeq" id="WP_142896408.1">
    <property type="nucleotide sequence ID" value="NZ_ML660054.1"/>
</dbReference>
<accession>A0A545TU06</accession>